<dbReference type="InterPro" id="IPR002010">
    <property type="entry name" value="T3SS_IM_R"/>
</dbReference>
<evidence type="ECO:0000256" key="9">
    <source>
        <dbReference type="NCBIfam" id="TIGR01400"/>
    </source>
</evidence>
<evidence type="ECO:0000256" key="3">
    <source>
        <dbReference type="ARBA" id="ARBA00021717"/>
    </source>
</evidence>
<evidence type="ECO:0000256" key="8">
    <source>
        <dbReference type="ARBA" id="ARBA00023143"/>
    </source>
</evidence>
<keyword evidence="11" id="KW-0282">Flagellum</keyword>
<comment type="similarity">
    <text evidence="2 10">Belongs to the FliR/MopE/SpaR family.</text>
</comment>
<gene>
    <name evidence="11" type="ORF">BCM14_2677</name>
</gene>
<comment type="subcellular location">
    <subcellularLocation>
        <location evidence="10">Cell membrane</location>
        <topology evidence="10">Multi-pass membrane protein</topology>
    </subcellularLocation>
    <subcellularLocation>
        <location evidence="10">Bacterial flagellum basal body</location>
    </subcellularLocation>
</comment>
<proteinExistence type="inferred from homology"/>
<keyword evidence="11" id="KW-0966">Cell projection</keyword>
<dbReference type="Pfam" id="PF01311">
    <property type="entry name" value="Bac_export_1"/>
    <property type="match status" value="1"/>
</dbReference>
<dbReference type="EMBL" id="PVTV01000016">
    <property type="protein sequence ID" value="PRY96918.1"/>
    <property type="molecule type" value="Genomic_DNA"/>
</dbReference>
<name>A0A2T0XDA3_9BURK</name>
<evidence type="ECO:0000256" key="5">
    <source>
        <dbReference type="ARBA" id="ARBA00022692"/>
    </source>
</evidence>
<dbReference type="GO" id="GO:0044780">
    <property type="term" value="P:bacterial-type flagellum assembly"/>
    <property type="evidence" value="ECO:0007669"/>
    <property type="project" value="UniProtKB-UniRule"/>
</dbReference>
<comment type="caution">
    <text evidence="11">The sequence shown here is derived from an EMBL/GenBank/DDBJ whole genome shotgun (WGS) entry which is preliminary data.</text>
</comment>
<dbReference type="PRINTS" id="PR00953">
    <property type="entry name" value="TYPE3IMRPROT"/>
</dbReference>
<keyword evidence="7 10" id="KW-0472">Membrane</keyword>
<evidence type="ECO:0000256" key="6">
    <source>
        <dbReference type="ARBA" id="ARBA00022989"/>
    </source>
</evidence>
<keyword evidence="5 10" id="KW-0812">Transmembrane</keyword>
<feature type="transmembrane region" description="Helical" evidence="10">
    <location>
        <begin position="178"/>
        <end position="200"/>
    </location>
</feature>
<evidence type="ECO:0000256" key="4">
    <source>
        <dbReference type="ARBA" id="ARBA00022475"/>
    </source>
</evidence>
<evidence type="ECO:0000256" key="2">
    <source>
        <dbReference type="ARBA" id="ARBA00009772"/>
    </source>
</evidence>
<organism evidence="11 12">
    <name type="scientific">Jezberella montanilacus</name>
    <dbReference type="NCBI Taxonomy" id="323426"/>
    <lineage>
        <taxon>Bacteria</taxon>
        <taxon>Pseudomonadati</taxon>
        <taxon>Pseudomonadota</taxon>
        <taxon>Betaproteobacteria</taxon>
        <taxon>Burkholderiales</taxon>
        <taxon>Alcaligenaceae</taxon>
        <taxon>Jezberella</taxon>
    </lineage>
</organism>
<reference evidence="11 12" key="1">
    <citation type="submission" date="2018-03" db="EMBL/GenBank/DDBJ databases">
        <title>Genomic Encyclopedia of Type Strains, Phase III (KMG-III): the genomes of soil and plant-associated and newly described type strains.</title>
        <authorList>
            <person name="Whitman W."/>
        </authorList>
    </citation>
    <scope>NUCLEOTIDE SEQUENCE [LARGE SCALE GENOMIC DNA]</scope>
    <source>
        <strain evidence="11 12">MWH-P2sevCIIIb</strain>
    </source>
</reference>
<protein>
    <recommendedName>
        <fullName evidence="3 9">Flagellar biosynthetic protein FliR</fullName>
    </recommendedName>
</protein>
<keyword evidence="12" id="KW-1185">Reference proteome</keyword>
<evidence type="ECO:0000313" key="12">
    <source>
        <dbReference type="Proteomes" id="UP000238308"/>
    </source>
</evidence>
<feature type="transmembrane region" description="Helical" evidence="10">
    <location>
        <begin position="12"/>
        <end position="32"/>
    </location>
</feature>
<sequence length="257" mass="27363">MIQLDGDMLQIWVSGLFVPLTRILAFMAAAPLFSNTSIAAPIKIGLGVLITLIIAPTLGTIKVDLFSTTGLLVLIQQMLIGTAMGFVMRVVFSAIDMFGQMSGLSMGFGFATFFDPESAGQTTVISTFLSLLTTLVFLHLDGHLLMISVLTESFEILPVQLGLGGVNGMQIAKWGATIFSTGLQLALPILAAMLLTNMALGVLTRSAPQLNIFGIGFPITLGTGLVILMLLLPPMVKPLQKLFDQSLSAAHMILRLP</sequence>
<evidence type="ECO:0000256" key="10">
    <source>
        <dbReference type="RuleBase" id="RU362071"/>
    </source>
</evidence>
<keyword evidence="8 10" id="KW-0975">Bacterial flagellum</keyword>
<dbReference type="OrthoDB" id="9797790at2"/>
<keyword evidence="6 10" id="KW-1133">Transmembrane helix</keyword>
<dbReference type="GO" id="GO:0005886">
    <property type="term" value="C:plasma membrane"/>
    <property type="evidence" value="ECO:0007669"/>
    <property type="project" value="UniProtKB-SubCell"/>
</dbReference>
<dbReference type="GO" id="GO:0006605">
    <property type="term" value="P:protein targeting"/>
    <property type="evidence" value="ECO:0007669"/>
    <property type="project" value="UniProtKB-UniRule"/>
</dbReference>
<dbReference type="PANTHER" id="PTHR30065">
    <property type="entry name" value="FLAGELLAR BIOSYNTHETIC PROTEIN FLIR"/>
    <property type="match status" value="1"/>
</dbReference>
<dbReference type="Proteomes" id="UP000238308">
    <property type="component" value="Unassembled WGS sequence"/>
</dbReference>
<feature type="transmembrane region" description="Helical" evidence="10">
    <location>
        <begin position="38"/>
        <end position="59"/>
    </location>
</feature>
<dbReference type="InterPro" id="IPR006303">
    <property type="entry name" value="FliR"/>
</dbReference>
<accession>A0A2T0XDA3</accession>
<keyword evidence="4 10" id="KW-1003">Cell membrane</keyword>
<dbReference type="GO" id="GO:0009425">
    <property type="term" value="C:bacterial-type flagellum basal body"/>
    <property type="evidence" value="ECO:0007669"/>
    <property type="project" value="UniProtKB-SubCell"/>
</dbReference>
<evidence type="ECO:0000256" key="7">
    <source>
        <dbReference type="ARBA" id="ARBA00023136"/>
    </source>
</evidence>
<feature type="transmembrane region" description="Helical" evidence="10">
    <location>
        <begin position="212"/>
        <end position="232"/>
    </location>
</feature>
<evidence type="ECO:0000313" key="11">
    <source>
        <dbReference type="EMBL" id="PRY96918.1"/>
    </source>
</evidence>
<feature type="transmembrane region" description="Helical" evidence="10">
    <location>
        <begin position="71"/>
        <end position="98"/>
    </location>
</feature>
<dbReference type="PANTHER" id="PTHR30065:SF8">
    <property type="entry name" value="FLAGELLAR BIOSYNTHETIC PROTEIN FLIR"/>
    <property type="match status" value="1"/>
</dbReference>
<dbReference type="RefSeq" id="WP_106228494.1">
    <property type="nucleotide sequence ID" value="NZ_PVTV01000016.1"/>
</dbReference>
<dbReference type="AlphaFoldDB" id="A0A2T0XDA3"/>
<keyword evidence="11" id="KW-0969">Cilium</keyword>
<dbReference type="NCBIfam" id="TIGR01400">
    <property type="entry name" value="fliR"/>
    <property type="match status" value="1"/>
</dbReference>
<evidence type="ECO:0000256" key="1">
    <source>
        <dbReference type="ARBA" id="ARBA00002578"/>
    </source>
</evidence>
<comment type="function">
    <text evidence="1 10">Role in flagellar biosynthesis.</text>
</comment>